<name>A0A951PH27_9CYAN</name>
<organism evidence="2 3">
    <name type="scientific">Symplocastrum torsivum CPER-KK1</name>
    <dbReference type="NCBI Taxonomy" id="450513"/>
    <lineage>
        <taxon>Bacteria</taxon>
        <taxon>Bacillati</taxon>
        <taxon>Cyanobacteriota</taxon>
        <taxon>Cyanophyceae</taxon>
        <taxon>Oscillatoriophycideae</taxon>
        <taxon>Oscillatoriales</taxon>
        <taxon>Microcoleaceae</taxon>
        <taxon>Symplocastrum</taxon>
    </lineage>
</organism>
<dbReference type="EMBL" id="JAHHIF010000001">
    <property type="protein sequence ID" value="MBW4542942.1"/>
    <property type="molecule type" value="Genomic_DNA"/>
</dbReference>
<reference evidence="2" key="1">
    <citation type="submission" date="2021-05" db="EMBL/GenBank/DDBJ databases">
        <authorList>
            <person name="Pietrasiak N."/>
            <person name="Ward R."/>
            <person name="Stajich J.E."/>
            <person name="Kurbessoian T."/>
        </authorList>
    </citation>
    <scope>NUCLEOTIDE SEQUENCE</scope>
    <source>
        <strain evidence="2">CPER-KK1</strain>
    </source>
</reference>
<evidence type="ECO:0000313" key="3">
    <source>
        <dbReference type="Proteomes" id="UP000753908"/>
    </source>
</evidence>
<dbReference type="InterPro" id="IPR025351">
    <property type="entry name" value="Pvc16_N"/>
</dbReference>
<evidence type="ECO:0000259" key="1">
    <source>
        <dbReference type="Pfam" id="PF14065"/>
    </source>
</evidence>
<evidence type="ECO:0000313" key="2">
    <source>
        <dbReference type="EMBL" id="MBW4542942.1"/>
    </source>
</evidence>
<comment type="caution">
    <text evidence="2">The sequence shown here is derived from an EMBL/GenBank/DDBJ whole genome shotgun (WGS) entry which is preliminary data.</text>
</comment>
<reference evidence="2" key="2">
    <citation type="journal article" date="2022" name="Microbiol. Resour. Announc.">
        <title>Metagenome Sequencing to Explore Phylogenomics of Terrestrial Cyanobacteria.</title>
        <authorList>
            <person name="Ward R.D."/>
            <person name="Stajich J.E."/>
            <person name="Johansen J.R."/>
            <person name="Huntemann M."/>
            <person name="Clum A."/>
            <person name="Foster B."/>
            <person name="Foster B."/>
            <person name="Roux S."/>
            <person name="Palaniappan K."/>
            <person name="Varghese N."/>
            <person name="Mukherjee S."/>
            <person name="Reddy T.B.K."/>
            <person name="Daum C."/>
            <person name="Copeland A."/>
            <person name="Chen I.A."/>
            <person name="Ivanova N.N."/>
            <person name="Kyrpides N.C."/>
            <person name="Shapiro N."/>
            <person name="Eloe-Fadrosh E.A."/>
            <person name="Pietrasiak N."/>
        </authorList>
    </citation>
    <scope>NUCLEOTIDE SEQUENCE</scope>
    <source>
        <strain evidence="2">CPER-KK1</strain>
    </source>
</reference>
<dbReference type="Pfam" id="PF14065">
    <property type="entry name" value="Pvc16_N"/>
    <property type="match status" value="1"/>
</dbReference>
<proteinExistence type="predicted"/>
<dbReference type="Proteomes" id="UP000753908">
    <property type="component" value="Unassembled WGS sequence"/>
</dbReference>
<dbReference type="AlphaFoldDB" id="A0A951PH27"/>
<accession>A0A951PH27</accession>
<gene>
    <name evidence="2" type="ORF">KME25_00615</name>
</gene>
<feature type="domain" description="Pvc16 N-terminal" evidence="1">
    <location>
        <begin position="9"/>
        <end position="195"/>
    </location>
</feature>
<protein>
    <submittedName>
        <fullName evidence="2">DUF4255 domain-containing protein</fullName>
    </submittedName>
</protein>
<sequence>MSNHLAIATVTATLQRTLQVAVQTDVEGARTTTLRPSDIGNGTPETGVNIFLYQVITNPALNNIDATPFRSKGNPTKRQAALDLYYMMSFYGNDNELIPQRLLGSVVRTLNDRRVITQDMIRSTCEDSTFIFLRDSNLADQIQQMSIVPMDLNLEDLSKTWTVFFQTPYVLSIAYKILVVLIEGQEAPQRALPVRDRRAGSFAPFASQPLVEQVISQAGRFDAIRANSTLLIQGKQLKGNAFTQVRICGFEVTPPDVSPTQITLPLSSLPANTLRAGVQSLQVIHPISITPEQGASRGRRGAESNAAPFVLRPTITEISVSEMDGTDDDPRSGLLSIQVDFTVGRQQRVVLTLNEWSTANPSAYIFDAERRDTETQSVTVPFQDVKPGEYLVRLQIDGAESQLEVDNTEGSPTQGWYISPRVSLV</sequence>